<feature type="transmembrane region" description="Helical" evidence="1">
    <location>
        <begin position="38"/>
        <end position="61"/>
    </location>
</feature>
<gene>
    <name evidence="2" type="ORF">MUG84_22960</name>
</gene>
<accession>A0A9X2B4F5</accession>
<dbReference type="RefSeq" id="WP_244729373.1">
    <property type="nucleotide sequence ID" value="NZ_JALIRP010000012.1"/>
</dbReference>
<reference evidence="2" key="1">
    <citation type="submission" date="2022-04" db="EMBL/GenBank/DDBJ databases">
        <title>Paenibacillus mangrovi sp. nov., a novel endophytic bacterium isolated from bark of Kandelia candel.</title>
        <authorList>
            <person name="Tuo L."/>
        </authorList>
    </citation>
    <scope>NUCLEOTIDE SEQUENCE</scope>
    <source>
        <strain evidence="2">KQZ6P-2</strain>
    </source>
</reference>
<organism evidence="2 3">
    <name type="scientific">Paenibacillus mangrovi</name>
    <dbReference type="NCBI Taxonomy" id="2931978"/>
    <lineage>
        <taxon>Bacteria</taxon>
        <taxon>Bacillati</taxon>
        <taxon>Bacillota</taxon>
        <taxon>Bacilli</taxon>
        <taxon>Bacillales</taxon>
        <taxon>Paenibacillaceae</taxon>
        <taxon>Paenibacillus</taxon>
    </lineage>
</organism>
<keyword evidence="1" id="KW-0472">Membrane</keyword>
<keyword evidence="1" id="KW-0812">Transmembrane</keyword>
<keyword evidence="3" id="KW-1185">Reference proteome</keyword>
<feature type="transmembrane region" description="Helical" evidence="1">
    <location>
        <begin position="6"/>
        <end position="26"/>
    </location>
</feature>
<evidence type="ECO:0000313" key="2">
    <source>
        <dbReference type="EMBL" id="MCJ8014564.1"/>
    </source>
</evidence>
<evidence type="ECO:0000313" key="3">
    <source>
        <dbReference type="Proteomes" id="UP001139347"/>
    </source>
</evidence>
<proteinExistence type="predicted"/>
<dbReference type="AlphaFoldDB" id="A0A9X2B4F5"/>
<comment type="caution">
    <text evidence="2">The sequence shown here is derived from an EMBL/GenBank/DDBJ whole genome shotgun (WGS) entry which is preliminary data.</text>
</comment>
<keyword evidence="1" id="KW-1133">Transmembrane helix</keyword>
<sequence length="62" mass="6620">MSLISIAGIIGIIFGTLQVLFPKGILKLKPLGVKTPEAVRQGGVITFIFGIVIILFDLLVLN</sequence>
<name>A0A9X2B4F5_9BACL</name>
<dbReference type="EMBL" id="JALIRP010000012">
    <property type="protein sequence ID" value="MCJ8014564.1"/>
    <property type="molecule type" value="Genomic_DNA"/>
</dbReference>
<protein>
    <submittedName>
        <fullName evidence="2">Uncharacterized protein</fullName>
    </submittedName>
</protein>
<evidence type="ECO:0000256" key="1">
    <source>
        <dbReference type="SAM" id="Phobius"/>
    </source>
</evidence>
<dbReference type="Proteomes" id="UP001139347">
    <property type="component" value="Unassembled WGS sequence"/>
</dbReference>